<keyword evidence="4 8" id="KW-1003">Cell membrane</keyword>
<dbReference type="RefSeq" id="WP_085817075.1">
    <property type="nucleotide sequence ID" value="NZ_FWFU01000002.1"/>
</dbReference>
<name>A0A1X6YTW3_9RHOB</name>
<keyword evidence="6 8" id="KW-1133">Transmembrane helix</keyword>
<evidence type="ECO:0000256" key="8">
    <source>
        <dbReference type="RuleBase" id="RU363041"/>
    </source>
</evidence>
<dbReference type="OrthoDB" id="9800873at2"/>
<accession>A0A1X6YTW3</accession>
<feature type="transmembrane region" description="Helical" evidence="8">
    <location>
        <begin position="180"/>
        <end position="200"/>
    </location>
</feature>
<reference evidence="9 10" key="1">
    <citation type="submission" date="2017-03" db="EMBL/GenBank/DDBJ databases">
        <authorList>
            <person name="Afonso C.L."/>
            <person name="Miller P.J."/>
            <person name="Scott M.A."/>
            <person name="Spackman E."/>
            <person name="Goraichik I."/>
            <person name="Dimitrov K.M."/>
            <person name="Suarez D.L."/>
            <person name="Swayne D.E."/>
        </authorList>
    </citation>
    <scope>NUCLEOTIDE SEQUENCE [LARGE SCALE GENOMIC DNA]</scope>
    <source>
        <strain evidence="9 10">CECT 8110</strain>
    </source>
</reference>
<feature type="transmembrane region" description="Helical" evidence="8">
    <location>
        <begin position="237"/>
        <end position="254"/>
    </location>
</feature>
<keyword evidence="3" id="KW-0813">Transport</keyword>
<protein>
    <recommendedName>
        <fullName evidence="8">Probable membrane transporter protein</fullName>
    </recommendedName>
</protein>
<evidence type="ECO:0000256" key="2">
    <source>
        <dbReference type="ARBA" id="ARBA00009142"/>
    </source>
</evidence>
<evidence type="ECO:0000256" key="1">
    <source>
        <dbReference type="ARBA" id="ARBA00004651"/>
    </source>
</evidence>
<gene>
    <name evidence="9" type="ORF">ROH8110_01411</name>
</gene>
<evidence type="ECO:0000256" key="4">
    <source>
        <dbReference type="ARBA" id="ARBA00022475"/>
    </source>
</evidence>
<dbReference type="PANTHER" id="PTHR30269">
    <property type="entry name" value="TRANSMEMBRANE PROTEIN YFCA"/>
    <property type="match status" value="1"/>
</dbReference>
<dbReference type="AlphaFoldDB" id="A0A1X6YTW3"/>
<feature type="transmembrane region" description="Helical" evidence="8">
    <location>
        <begin position="206"/>
        <end position="225"/>
    </location>
</feature>
<keyword evidence="5 8" id="KW-0812">Transmembrane</keyword>
<dbReference type="InterPro" id="IPR002781">
    <property type="entry name" value="TM_pro_TauE-like"/>
</dbReference>
<feature type="transmembrane region" description="Helical" evidence="8">
    <location>
        <begin position="12"/>
        <end position="38"/>
    </location>
</feature>
<keyword evidence="10" id="KW-1185">Reference proteome</keyword>
<comment type="subcellular location">
    <subcellularLocation>
        <location evidence="1 8">Cell membrane</location>
        <topology evidence="1 8">Multi-pass membrane protein</topology>
    </subcellularLocation>
</comment>
<feature type="transmembrane region" description="Helical" evidence="8">
    <location>
        <begin position="50"/>
        <end position="68"/>
    </location>
</feature>
<feature type="transmembrane region" description="Helical" evidence="8">
    <location>
        <begin position="141"/>
        <end position="159"/>
    </location>
</feature>
<proteinExistence type="inferred from homology"/>
<dbReference type="GO" id="GO:0005886">
    <property type="term" value="C:plasma membrane"/>
    <property type="evidence" value="ECO:0007669"/>
    <property type="project" value="UniProtKB-SubCell"/>
</dbReference>
<dbReference type="EMBL" id="FWFU01000002">
    <property type="protein sequence ID" value="SLN30536.1"/>
    <property type="molecule type" value="Genomic_DNA"/>
</dbReference>
<evidence type="ECO:0000256" key="3">
    <source>
        <dbReference type="ARBA" id="ARBA00022448"/>
    </source>
</evidence>
<evidence type="ECO:0000313" key="9">
    <source>
        <dbReference type="EMBL" id="SLN30536.1"/>
    </source>
</evidence>
<feature type="transmembrane region" description="Helical" evidence="8">
    <location>
        <begin position="83"/>
        <end position="103"/>
    </location>
</feature>
<evidence type="ECO:0000256" key="6">
    <source>
        <dbReference type="ARBA" id="ARBA00022989"/>
    </source>
</evidence>
<organism evidence="9 10">
    <name type="scientific">Roseovarius halotolerans</name>
    <dbReference type="NCBI Taxonomy" id="505353"/>
    <lineage>
        <taxon>Bacteria</taxon>
        <taxon>Pseudomonadati</taxon>
        <taxon>Pseudomonadota</taxon>
        <taxon>Alphaproteobacteria</taxon>
        <taxon>Rhodobacterales</taxon>
        <taxon>Roseobacteraceae</taxon>
        <taxon>Roseovarius</taxon>
    </lineage>
</organism>
<evidence type="ECO:0000256" key="5">
    <source>
        <dbReference type="ARBA" id="ARBA00022692"/>
    </source>
</evidence>
<feature type="transmembrane region" description="Helical" evidence="8">
    <location>
        <begin position="110"/>
        <end position="129"/>
    </location>
</feature>
<keyword evidence="7 8" id="KW-0472">Membrane</keyword>
<evidence type="ECO:0000256" key="7">
    <source>
        <dbReference type="ARBA" id="ARBA00023136"/>
    </source>
</evidence>
<dbReference type="PANTHER" id="PTHR30269:SF32">
    <property type="entry name" value="MEMBRANE TRANSPORTER PROTEIN-RELATED"/>
    <property type="match status" value="1"/>
</dbReference>
<dbReference type="InterPro" id="IPR052017">
    <property type="entry name" value="TSUP"/>
</dbReference>
<comment type="similarity">
    <text evidence="2 8">Belongs to the 4-toluene sulfonate uptake permease (TSUP) (TC 2.A.102) family.</text>
</comment>
<evidence type="ECO:0000313" key="10">
    <source>
        <dbReference type="Proteomes" id="UP000193207"/>
    </source>
</evidence>
<sequence>MDGMVSELGLAGWGVLLTVGLGAGIVKGVVGFAMPMVMISALGSMVSPEVALAGLIIPTVVTNVWQALRQGIGAAWESTRRFWRFLLVGFVLLMGSAQLVPYLPKSLMSLMIGVPVAVYAAWGLSGRPLALPGASGRRGEAIMGAVAGFFAGFSGVWGPPTVAMLTARGTDMQEQMRVQGVIYGLGSVALAGAHLVSGVLNSATAPLSMALVLPALAGLWLGFRIQDRIDQRTFRKLTLLVLLIAGLNLIRRGVLAI</sequence>
<dbReference type="Pfam" id="PF01925">
    <property type="entry name" value="TauE"/>
    <property type="match status" value="1"/>
</dbReference>
<dbReference type="Proteomes" id="UP000193207">
    <property type="component" value="Unassembled WGS sequence"/>
</dbReference>